<dbReference type="GO" id="GO:0071578">
    <property type="term" value="P:zinc ion import across plasma membrane"/>
    <property type="evidence" value="ECO:0007669"/>
    <property type="project" value="TreeGrafter"/>
</dbReference>
<dbReference type="Proteomes" id="UP000664940">
    <property type="component" value="Unassembled WGS sequence"/>
</dbReference>
<evidence type="ECO:0000256" key="11">
    <source>
        <dbReference type="SAM" id="SignalP"/>
    </source>
</evidence>
<evidence type="ECO:0000256" key="2">
    <source>
        <dbReference type="ARBA" id="ARBA00006939"/>
    </source>
</evidence>
<feature type="domain" description="Zinc transporter ZIP4 N-terminal" evidence="12">
    <location>
        <begin position="63"/>
        <end position="244"/>
    </location>
</feature>
<evidence type="ECO:0000256" key="8">
    <source>
        <dbReference type="ARBA" id="ARBA00042541"/>
    </source>
</evidence>
<feature type="transmembrane region" description="Helical" evidence="10">
    <location>
        <begin position="467"/>
        <end position="491"/>
    </location>
</feature>
<keyword evidence="5 10" id="KW-0472">Membrane</keyword>
<comment type="caution">
    <text evidence="14">The sequence shown here is derived from an EMBL/GenBank/DDBJ whole genome shotgun (WGS) entry which is preliminary data.</text>
</comment>
<dbReference type="InterPro" id="IPR041137">
    <property type="entry name" value="ZIP4_N"/>
</dbReference>
<evidence type="ECO:0000313" key="15">
    <source>
        <dbReference type="Proteomes" id="UP000664940"/>
    </source>
</evidence>
<comment type="subcellular location">
    <subcellularLocation>
        <location evidence="1">Membrane</location>
        <topology evidence="1">Multi-pass membrane protein</topology>
    </subcellularLocation>
</comment>
<dbReference type="Pfam" id="PF02535">
    <property type="entry name" value="Zip"/>
    <property type="match status" value="1"/>
</dbReference>
<evidence type="ECO:0000313" key="14">
    <source>
        <dbReference type="EMBL" id="KAF6132955.1"/>
    </source>
</evidence>
<evidence type="ECO:0000256" key="7">
    <source>
        <dbReference type="ARBA" id="ARBA00040591"/>
    </source>
</evidence>
<comment type="catalytic activity">
    <reaction evidence="6">
        <text>Zn(2+)(in) = Zn(2+)(out)</text>
        <dbReference type="Rhea" id="RHEA:29351"/>
        <dbReference type="ChEBI" id="CHEBI:29105"/>
    </reaction>
</comment>
<evidence type="ECO:0000256" key="3">
    <source>
        <dbReference type="ARBA" id="ARBA00022692"/>
    </source>
</evidence>
<dbReference type="InterPro" id="IPR049406">
    <property type="entry name" value="ZIP4_12_EF-hand"/>
</dbReference>
<accession>A0A834ETS8</accession>
<gene>
    <name evidence="14" type="ORF">HJG60_017550</name>
</gene>
<reference evidence="14 15" key="1">
    <citation type="journal article" date="2020" name="Nature">
        <title>Six reference-quality genomes reveal evolution of bat adaptations.</title>
        <authorList>
            <person name="Jebb D."/>
            <person name="Huang Z."/>
            <person name="Pippel M."/>
            <person name="Hughes G.M."/>
            <person name="Lavrichenko K."/>
            <person name="Devanna P."/>
            <person name="Winkler S."/>
            <person name="Jermiin L.S."/>
            <person name="Skirmuntt E.C."/>
            <person name="Katzourakis A."/>
            <person name="Burkitt-Gray L."/>
            <person name="Ray D.A."/>
            <person name="Sullivan K.A.M."/>
            <person name="Roscito J.G."/>
            <person name="Kirilenko B.M."/>
            <person name="Davalos L.M."/>
            <person name="Corthals A.P."/>
            <person name="Power M.L."/>
            <person name="Jones G."/>
            <person name="Ransome R.D."/>
            <person name="Dechmann D.K.N."/>
            <person name="Locatelli A.G."/>
            <person name="Puechmaille S.J."/>
            <person name="Fedrigo O."/>
            <person name="Jarvis E.D."/>
            <person name="Hiller M."/>
            <person name="Vernes S.C."/>
            <person name="Myers E.W."/>
            <person name="Teeling E.C."/>
        </authorList>
    </citation>
    <scope>NUCLEOTIDE SEQUENCE [LARGE SCALE GENOMIC DNA]</scope>
    <source>
        <strain evidence="14">Bat1K_MPI-CBG_1</strain>
    </source>
</reference>
<evidence type="ECO:0000256" key="6">
    <source>
        <dbReference type="ARBA" id="ARBA00034634"/>
    </source>
</evidence>
<comment type="similarity">
    <text evidence="2">Belongs to the ZIP transporter (TC 2.A.5) family.</text>
</comment>
<dbReference type="Pfam" id="PF21116">
    <property type="entry name" value="EF-hand_Zip"/>
    <property type="match status" value="1"/>
</dbReference>
<dbReference type="PANTHER" id="PTHR12191:SF4">
    <property type="entry name" value="ZINC TRANSPORTER ZIP12"/>
    <property type="match status" value="1"/>
</dbReference>
<feature type="signal peptide" evidence="11">
    <location>
        <begin position="1"/>
        <end position="23"/>
    </location>
</feature>
<dbReference type="InterPro" id="IPR050799">
    <property type="entry name" value="ZIP_Transporter"/>
</dbReference>
<dbReference type="EMBL" id="JABVXQ010000001">
    <property type="protein sequence ID" value="KAF6132955.1"/>
    <property type="molecule type" value="Genomic_DNA"/>
</dbReference>
<evidence type="ECO:0000256" key="5">
    <source>
        <dbReference type="ARBA" id="ARBA00023136"/>
    </source>
</evidence>
<evidence type="ECO:0000256" key="10">
    <source>
        <dbReference type="SAM" id="Phobius"/>
    </source>
</evidence>
<evidence type="ECO:0000256" key="9">
    <source>
        <dbReference type="ARBA" id="ARBA00042971"/>
    </source>
</evidence>
<protein>
    <recommendedName>
        <fullName evidence="7">Zinc transporter ZIP12</fullName>
    </recommendedName>
    <alternativeName>
        <fullName evidence="8">Solute carrier family 39 member 12</fullName>
    </alternativeName>
    <alternativeName>
        <fullName evidence="9">Zrt- and Irt-like protein 12</fullName>
    </alternativeName>
</protein>
<evidence type="ECO:0000259" key="13">
    <source>
        <dbReference type="Pfam" id="PF21116"/>
    </source>
</evidence>
<evidence type="ECO:0000256" key="4">
    <source>
        <dbReference type="ARBA" id="ARBA00022989"/>
    </source>
</evidence>
<keyword evidence="4 10" id="KW-1133">Transmembrane helix</keyword>
<feature type="chain" id="PRO_5032514839" description="Zinc transporter ZIP12" evidence="11">
    <location>
        <begin position="24"/>
        <end position="709"/>
    </location>
</feature>
<sequence length="709" mass="78237">MCFWTKLSVFCLPLFLLLGLVSSTETEKSSTQDSSGTWSPGQLTEVLRVLSAGDHPPLNHSRSLIKTLLEKTGCPRRINGMQGDCSLCFEPDALLLIAGGDLDDQLRDEVVQRVSLLLLYYIIHQEEICSSKLNMSNKEYKFYLHSLLSLRQDEDSYFLSQNETEDILALTRRYFDTSRSQELIGISVIMLQHNGQQICLQFACMETRMLQKKSGILNSDGADENTLPQLAATIIALSLQGVCLGQGNLPAPDYFTEYIFSSLNSTNTLHLSELDQLLNTLWTRGTCIRKAEVHQLQWKQNNMTIHGWSYPNTSVSIDHESDSGSVPWDQTCFSAGQLVEIFLQNSLSPISKEDFKQMSPGIIQQLLSCSCQLPKDHQENLLPTTLEKYGYSTVAVMLLTLGSLLGTTLLLFHSCEESYRLILQLFVGLAVGTLSGDALLHLIPQVLGLHKQEASESGHVHESKGHIWKLLGLIGGIHGFFLIEKCFVLFVSPSVEGMPLVNGHVGHSHHLALNSDQSGRGQSASTIQLKGPEDSQAAEIPIGSTTASNRKCKPIRLLAIMVLVGDSLHNFADGLVIGAAFSSSPESGVTTTIAILCHEIPHEMGDFAVLLSSGLPIKIAILMNFISALTAFIGLYIGLSVSTDPCVQNWILTVTAGMFLYLSLVEMLPEMTHVQTRRPWLMFLLQNFGLTLGWLSLLLLAIYEQNIKI</sequence>
<evidence type="ECO:0000259" key="12">
    <source>
        <dbReference type="Pfam" id="PF18292"/>
    </source>
</evidence>
<dbReference type="GO" id="GO:0030003">
    <property type="term" value="P:intracellular monoatomic cation homeostasis"/>
    <property type="evidence" value="ECO:0007669"/>
    <property type="project" value="TreeGrafter"/>
</dbReference>
<feature type="transmembrane region" description="Helical" evidence="10">
    <location>
        <begin position="389"/>
        <end position="413"/>
    </location>
</feature>
<dbReference type="PANTHER" id="PTHR12191">
    <property type="entry name" value="SOLUTE CARRIER FAMILY 39"/>
    <property type="match status" value="1"/>
</dbReference>
<dbReference type="GO" id="GO:0140410">
    <property type="term" value="F:monoatomic cation:bicarbonate symporter activity"/>
    <property type="evidence" value="ECO:0007669"/>
    <property type="project" value="TreeGrafter"/>
</dbReference>
<name>A0A834ETS8_9CHIR</name>
<feature type="transmembrane region" description="Helical" evidence="10">
    <location>
        <begin position="680"/>
        <end position="703"/>
    </location>
</feature>
<feature type="transmembrane region" description="Helical" evidence="10">
    <location>
        <begin position="425"/>
        <end position="447"/>
    </location>
</feature>
<organism evidence="14 15">
    <name type="scientific">Phyllostomus discolor</name>
    <name type="common">pale spear-nosed bat</name>
    <dbReference type="NCBI Taxonomy" id="89673"/>
    <lineage>
        <taxon>Eukaryota</taxon>
        <taxon>Metazoa</taxon>
        <taxon>Chordata</taxon>
        <taxon>Craniata</taxon>
        <taxon>Vertebrata</taxon>
        <taxon>Euteleostomi</taxon>
        <taxon>Mammalia</taxon>
        <taxon>Eutheria</taxon>
        <taxon>Laurasiatheria</taxon>
        <taxon>Chiroptera</taxon>
        <taxon>Yangochiroptera</taxon>
        <taxon>Phyllostomidae</taxon>
        <taxon>Phyllostominae</taxon>
        <taxon>Phyllostomus</taxon>
    </lineage>
</organism>
<feature type="domain" description="Zinc transporter ZIP4/12 EF-hand" evidence="13">
    <location>
        <begin position="252"/>
        <end position="368"/>
    </location>
</feature>
<keyword evidence="11" id="KW-0732">Signal</keyword>
<proteinExistence type="inferred from homology"/>
<feature type="transmembrane region" description="Helical" evidence="10">
    <location>
        <begin position="619"/>
        <end position="638"/>
    </location>
</feature>
<dbReference type="GO" id="GO:0005385">
    <property type="term" value="F:zinc ion transmembrane transporter activity"/>
    <property type="evidence" value="ECO:0007669"/>
    <property type="project" value="TreeGrafter"/>
</dbReference>
<feature type="transmembrane region" description="Helical" evidence="10">
    <location>
        <begin position="650"/>
        <end position="668"/>
    </location>
</feature>
<dbReference type="Pfam" id="PF18292">
    <property type="entry name" value="ZIP4_domain"/>
    <property type="match status" value="1"/>
</dbReference>
<dbReference type="GO" id="GO:0005886">
    <property type="term" value="C:plasma membrane"/>
    <property type="evidence" value="ECO:0007669"/>
    <property type="project" value="TreeGrafter"/>
</dbReference>
<dbReference type="AlphaFoldDB" id="A0A834ETS8"/>
<evidence type="ECO:0000256" key="1">
    <source>
        <dbReference type="ARBA" id="ARBA00004141"/>
    </source>
</evidence>
<dbReference type="InterPro" id="IPR003689">
    <property type="entry name" value="ZIP"/>
</dbReference>
<keyword evidence="3 10" id="KW-0812">Transmembrane</keyword>